<dbReference type="InterPro" id="IPR030946">
    <property type="entry name" value="EcfA2"/>
</dbReference>
<dbReference type="GO" id="GO:0005524">
    <property type="term" value="F:ATP binding"/>
    <property type="evidence" value="ECO:0007669"/>
    <property type="project" value="UniProtKB-UniRule"/>
</dbReference>
<dbReference type="InterPro" id="IPR003593">
    <property type="entry name" value="AAA+_ATPase"/>
</dbReference>
<protein>
    <recommendedName>
        <fullName evidence="8">Energy-coupling factor transporter ATP-binding protein EcfA2</fullName>
        <ecNumber evidence="8">7.-.-.-</ecNumber>
    </recommendedName>
</protein>
<evidence type="ECO:0000313" key="11">
    <source>
        <dbReference type="Proteomes" id="UP000194154"/>
    </source>
</evidence>
<dbReference type="NCBIfam" id="TIGR04521">
    <property type="entry name" value="ECF_ATPase_2"/>
    <property type="match status" value="1"/>
</dbReference>
<dbReference type="PANTHER" id="PTHR43553">
    <property type="entry name" value="HEAVY METAL TRANSPORTER"/>
    <property type="match status" value="1"/>
</dbReference>
<evidence type="ECO:0000256" key="3">
    <source>
        <dbReference type="ARBA" id="ARBA00022475"/>
    </source>
</evidence>
<evidence type="ECO:0000256" key="2">
    <source>
        <dbReference type="ARBA" id="ARBA00022448"/>
    </source>
</evidence>
<dbReference type="InterPro" id="IPR050095">
    <property type="entry name" value="ECF_ABC_transporter_ATP-bd"/>
</dbReference>
<reference evidence="10 11" key="1">
    <citation type="journal article" date="2017" name="Int. J. Syst. Evol. Microbiol.">
        <title>Macrococcus canis sp. nov., a skin bacterium associated with infections in dogs.</title>
        <authorList>
            <person name="Gobeli Brawand S."/>
            <person name="Cotting K."/>
            <person name="Gomez-Sanz E."/>
            <person name="Collaud A."/>
            <person name="Thomann A."/>
            <person name="Brodard I."/>
            <person name="Rodriguez-Campos S."/>
            <person name="Strauss C."/>
            <person name="Perreten V."/>
        </authorList>
    </citation>
    <scope>NUCLEOTIDE SEQUENCE [LARGE SCALE GENOMIC DNA]</scope>
    <source>
        <strain evidence="10 11">KM45013</strain>
    </source>
</reference>
<dbReference type="CDD" id="cd03225">
    <property type="entry name" value="ABC_cobalt_CbiO_domain1"/>
    <property type="match status" value="1"/>
</dbReference>
<keyword evidence="5 8" id="KW-0067">ATP-binding</keyword>
<evidence type="ECO:0000259" key="9">
    <source>
        <dbReference type="PROSITE" id="PS50893"/>
    </source>
</evidence>
<dbReference type="GO" id="GO:0015087">
    <property type="term" value="F:cobalt ion transmembrane transporter activity"/>
    <property type="evidence" value="ECO:0007669"/>
    <property type="project" value="UniProtKB-ARBA"/>
</dbReference>
<dbReference type="SUPFAM" id="SSF52540">
    <property type="entry name" value="P-loop containing nucleoside triphosphate hydrolases"/>
    <property type="match status" value="1"/>
</dbReference>
<keyword evidence="7 8" id="KW-0472">Membrane</keyword>
<gene>
    <name evidence="10" type="primary">ecfA2</name>
    <name evidence="10" type="ORF">MCCS_03500</name>
</gene>
<evidence type="ECO:0000313" key="10">
    <source>
        <dbReference type="EMBL" id="ARQ06018.1"/>
    </source>
</evidence>
<dbReference type="Proteomes" id="UP000194154">
    <property type="component" value="Chromosome"/>
</dbReference>
<dbReference type="STRING" id="1855823.MCCS_03500"/>
<dbReference type="InterPro" id="IPR027417">
    <property type="entry name" value="P-loop_NTPase"/>
</dbReference>
<dbReference type="SMART" id="SM00382">
    <property type="entry name" value="AAA"/>
    <property type="match status" value="1"/>
</dbReference>
<dbReference type="GeneID" id="35294500"/>
<evidence type="ECO:0000256" key="6">
    <source>
        <dbReference type="ARBA" id="ARBA00022967"/>
    </source>
</evidence>
<evidence type="ECO:0000256" key="8">
    <source>
        <dbReference type="RuleBase" id="RU365104"/>
    </source>
</evidence>
<feature type="domain" description="ABC transporter" evidence="9">
    <location>
        <begin position="3"/>
        <end position="245"/>
    </location>
</feature>
<dbReference type="GO" id="GO:0016887">
    <property type="term" value="F:ATP hydrolysis activity"/>
    <property type="evidence" value="ECO:0007669"/>
    <property type="project" value="InterPro"/>
</dbReference>
<dbReference type="FunFam" id="3.40.50.300:FF:000224">
    <property type="entry name" value="Energy-coupling factor transporter ATP-binding protein EcfA"/>
    <property type="match status" value="1"/>
</dbReference>
<evidence type="ECO:0000256" key="4">
    <source>
        <dbReference type="ARBA" id="ARBA00022741"/>
    </source>
</evidence>
<dbReference type="Pfam" id="PF00005">
    <property type="entry name" value="ABC_tran"/>
    <property type="match status" value="1"/>
</dbReference>
<proteinExistence type="inferred from homology"/>
<sequence length="285" mass="32412">MTITLNNLGYYYSKGTPFEVRALYNIDMQIDSHLFYGIIGHTGSGKSTVIQHFNALVKPTEGSITIDGLTITDKTKNKYLKPIRKKVGMVFQFAEQQLFEETVLKDIMFGPLNYGVAPEDAKRRAYELVNQFGMDESILEKSPFELSGGQMRRVAIMGVLAMDPEVLILDEPTAGLDPKGQQEIMDMFHKLQRELNITVILVTHQMEQAARCDHLFVMHQGTVVDEGTPESIFSKDLSHYDIHPPHIVTLQRQVEAKHHIKFPKLALSLEAFAEMYKDWRNANAR</sequence>
<dbReference type="EC" id="7.-.-.-" evidence="8"/>
<organism evidence="10 11">
    <name type="scientific">Macrococcoides canis</name>
    <dbReference type="NCBI Taxonomy" id="1855823"/>
    <lineage>
        <taxon>Bacteria</taxon>
        <taxon>Bacillati</taxon>
        <taxon>Bacillota</taxon>
        <taxon>Bacilli</taxon>
        <taxon>Bacillales</taxon>
        <taxon>Staphylococcaceae</taxon>
        <taxon>Macrococcoides</taxon>
    </lineage>
</organism>
<comment type="function">
    <text evidence="8">ATP-binding (A) component of a common energy-coupling factor (ECF) ABC-transporter complex.</text>
</comment>
<dbReference type="AlphaFoldDB" id="A0A1W7A8W6"/>
<dbReference type="InterPro" id="IPR015856">
    <property type="entry name" value="ABC_transpr_CbiO/EcfA_su"/>
</dbReference>
<evidence type="ECO:0000256" key="1">
    <source>
        <dbReference type="ARBA" id="ARBA00004202"/>
    </source>
</evidence>
<name>A0A1W7A8W6_9STAP</name>
<dbReference type="InterPro" id="IPR003439">
    <property type="entry name" value="ABC_transporter-like_ATP-bd"/>
</dbReference>
<dbReference type="OrthoDB" id="9784332at2"/>
<dbReference type="GO" id="GO:0043190">
    <property type="term" value="C:ATP-binding cassette (ABC) transporter complex"/>
    <property type="evidence" value="ECO:0007669"/>
    <property type="project" value="TreeGrafter"/>
</dbReference>
<keyword evidence="4 8" id="KW-0547">Nucleotide-binding</keyword>
<accession>A0A1W7A8W6</accession>
<keyword evidence="2 8" id="KW-0813">Transport</keyword>
<keyword evidence="10" id="KW-0378">Hydrolase</keyword>
<dbReference type="PANTHER" id="PTHR43553:SF27">
    <property type="entry name" value="ENERGY-COUPLING FACTOR TRANSPORTER ATP-BINDING PROTEIN ECFA2"/>
    <property type="match status" value="1"/>
</dbReference>
<comment type="subcellular location">
    <subcellularLocation>
        <location evidence="1 8">Cell membrane</location>
        <topology evidence="1 8">Peripheral membrane protein</topology>
    </subcellularLocation>
</comment>
<comment type="similarity">
    <text evidence="8">Belongs to the ABC transporter superfamily. Energy-coupling factor EcfA family.</text>
</comment>
<dbReference type="GO" id="GO:0042626">
    <property type="term" value="F:ATPase-coupled transmembrane transporter activity"/>
    <property type="evidence" value="ECO:0007669"/>
    <property type="project" value="TreeGrafter"/>
</dbReference>
<dbReference type="RefSeq" id="WP_086041710.1">
    <property type="nucleotide sequence ID" value="NZ_CBCRZA010000003.1"/>
</dbReference>
<evidence type="ECO:0000256" key="5">
    <source>
        <dbReference type="ARBA" id="ARBA00022840"/>
    </source>
</evidence>
<dbReference type="Gene3D" id="3.40.50.300">
    <property type="entry name" value="P-loop containing nucleotide triphosphate hydrolases"/>
    <property type="match status" value="1"/>
</dbReference>
<evidence type="ECO:0000256" key="7">
    <source>
        <dbReference type="ARBA" id="ARBA00023136"/>
    </source>
</evidence>
<keyword evidence="6" id="KW-1278">Translocase</keyword>
<dbReference type="EMBL" id="CP021059">
    <property type="protein sequence ID" value="ARQ06018.1"/>
    <property type="molecule type" value="Genomic_DNA"/>
</dbReference>
<dbReference type="PROSITE" id="PS50893">
    <property type="entry name" value="ABC_TRANSPORTER_2"/>
    <property type="match status" value="1"/>
</dbReference>
<dbReference type="KEGG" id="mcak:MCCS_03500"/>
<comment type="subunit">
    <text evidence="8">Forms a stable energy-coupling factor (ECF) transporter complex composed of 2 membrane-embedded substrate-binding proteins (S component), 2 ATP-binding proteins (A component) and 2 transmembrane proteins (T component).</text>
</comment>
<keyword evidence="11" id="KW-1185">Reference proteome</keyword>
<keyword evidence="3 8" id="KW-1003">Cell membrane</keyword>